<reference evidence="3" key="2">
    <citation type="submission" date="2020-02" db="EMBL/GenBank/DDBJ databases">
        <title>Identification and distribution of gene clusters putatively required for synthesis of sphingolipid metabolism inhibitors in phylogenetically diverse species of the filamentous fungus Fusarium.</title>
        <authorList>
            <person name="Kim H.-S."/>
            <person name="Busman M."/>
            <person name="Brown D.W."/>
            <person name="Divon H."/>
            <person name="Uhlig S."/>
            <person name="Proctor R.H."/>
        </authorList>
    </citation>
    <scope>NUCLEOTIDE SEQUENCE</scope>
    <source>
        <strain evidence="3">NRRL 25174</strain>
    </source>
</reference>
<feature type="region of interest" description="Disordered" evidence="1">
    <location>
        <begin position="88"/>
        <end position="131"/>
    </location>
</feature>
<evidence type="ECO:0000313" key="3">
    <source>
        <dbReference type="EMBL" id="KAF4339539.1"/>
    </source>
</evidence>
<evidence type="ECO:0008006" key="5">
    <source>
        <dbReference type="Google" id="ProtNLM"/>
    </source>
</evidence>
<comment type="caution">
    <text evidence="3">The sequence shown here is derived from an EMBL/GenBank/DDBJ whole genome shotgun (WGS) entry which is preliminary data.</text>
</comment>
<dbReference type="Proteomes" id="UP000730481">
    <property type="component" value="Unassembled WGS sequence"/>
</dbReference>
<keyword evidence="2" id="KW-0732">Signal</keyword>
<feature type="signal peptide" evidence="2">
    <location>
        <begin position="1"/>
        <end position="18"/>
    </location>
</feature>
<dbReference type="AlphaFoldDB" id="A0A9P5DYJ8"/>
<evidence type="ECO:0000256" key="1">
    <source>
        <dbReference type="SAM" id="MobiDB-lite"/>
    </source>
</evidence>
<sequence>MLFQSPLRCLLMAAVATATPLLGSRDVSEGFTGEVELFKRGAVLDKRDLELAETHGVNLTEMHKHSVLKRHDGDHVTVWVHRGFQEAEGPSIEKRQRSRPDAAGHLQTGGRHSDFCYSHDRKKPAVDEHSPTTGGIMAMRSWAWNTKGYFQLVSYPRPWVDLVVAGSNAGTNSVYRVKIIDVDTRYIGLGTDDVAADADFTLNENTKQIKDKWRCASYGWETCAGRLGTAPNEYPVDRFWGRYRARVNFEIRPTNKKV</sequence>
<evidence type="ECO:0000313" key="4">
    <source>
        <dbReference type="Proteomes" id="UP000730481"/>
    </source>
</evidence>
<feature type="compositionally biased region" description="Basic and acidic residues" evidence="1">
    <location>
        <begin position="111"/>
        <end position="130"/>
    </location>
</feature>
<protein>
    <recommendedName>
        <fullName evidence="5">Ecp2 effector protein domain-containing protein</fullName>
    </recommendedName>
</protein>
<feature type="compositionally biased region" description="Basic and acidic residues" evidence="1">
    <location>
        <begin position="91"/>
        <end position="102"/>
    </location>
</feature>
<accession>A0A9P5DYJ8</accession>
<organism evidence="3 4">
    <name type="scientific">Fusarium beomiforme</name>
    <dbReference type="NCBI Taxonomy" id="44412"/>
    <lineage>
        <taxon>Eukaryota</taxon>
        <taxon>Fungi</taxon>
        <taxon>Dikarya</taxon>
        <taxon>Ascomycota</taxon>
        <taxon>Pezizomycotina</taxon>
        <taxon>Sordariomycetes</taxon>
        <taxon>Hypocreomycetidae</taxon>
        <taxon>Hypocreales</taxon>
        <taxon>Nectriaceae</taxon>
        <taxon>Fusarium</taxon>
        <taxon>Fusarium burgessii species complex</taxon>
    </lineage>
</organism>
<dbReference type="OrthoDB" id="4811040at2759"/>
<feature type="chain" id="PRO_5040341724" description="Ecp2 effector protein domain-containing protein" evidence="2">
    <location>
        <begin position="19"/>
        <end position="258"/>
    </location>
</feature>
<proteinExistence type="predicted"/>
<name>A0A9P5DYJ8_9HYPO</name>
<dbReference type="EMBL" id="PVQB02000279">
    <property type="protein sequence ID" value="KAF4339539.1"/>
    <property type="molecule type" value="Genomic_DNA"/>
</dbReference>
<reference evidence="3" key="1">
    <citation type="journal article" date="2017" name="Mycologia">
        <title>Fusarium algeriense, sp. nov., a novel toxigenic crown rot pathogen of durum wheat from Algeria is nested in the Fusarium burgessii species complex.</title>
        <authorList>
            <person name="Laraba I."/>
            <person name="Keddad A."/>
            <person name="Boureghda H."/>
            <person name="Abdallah N."/>
            <person name="Vaughan M.M."/>
            <person name="Proctor R.H."/>
            <person name="Busman M."/>
            <person name="O'Donnell K."/>
        </authorList>
    </citation>
    <scope>NUCLEOTIDE SEQUENCE</scope>
    <source>
        <strain evidence="3">NRRL 25174</strain>
    </source>
</reference>
<evidence type="ECO:0000256" key="2">
    <source>
        <dbReference type="SAM" id="SignalP"/>
    </source>
</evidence>
<keyword evidence="4" id="KW-1185">Reference proteome</keyword>
<gene>
    <name evidence="3" type="ORF">FBEOM_6533</name>
</gene>